<keyword evidence="6 10" id="KW-0547">Nucleotide-binding</keyword>
<dbReference type="GO" id="GO:0052381">
    <property type="term" value="F:tRNA dimethylallyltransferase activity"/>
    <property type="evidence" value="ECO:0007669"/>
    <property type="project" value="UniProtKB-UniRule"/>
</dbReference>
<proteinExistence type="inferred from homology"/>
<evidence type="ECO:0000256" key="2">
    <source>
        <dbReference type="ARBA" id="ARBA00003213"/>
    </source>
</evidence>
<feature type="site" description="Interaction with substrate tRNA" evidence="10">
    <location>
        <position position="104"/>
    </location>
</feature>
<sequence>MTNLNKYLLVVVGPTAVGKTTLCIRLAQHFDTEIVSADSRQFYREMAIGTAKPTSEELAQAPHHLIDSQSIMDDYNVGDYEKDALVCLEDIFARKQVAILTGGSGLYIQAVCDGIDEMPEVAPEIRAQLMGRLQQEGLEPLLQQLEQLDPVYYQQVDQANPHRVVRALEVCLSTGQPYSSFRKKNKVQRPFNILKIGLERDREELYERINLRMDLMLEQGLLEEVKALYPYKNHNALQTVGYKEIFDYMDNKHDWDEAVRLLKRNSRRYAKRQMTWFRRDEEIHWFSPQKVDTIIDWVDRRMSD</sequence>
<evidence type="ECO:0000256" key="12">
    <source>
        <dbReference type="RuleBase" id="RU003784"/>
    </source>
</evidence>
<comment type="function">
    <text evidence="2 10 12">Catalyzes the transfer of a dimethylallyl group onto the adenine at position 37 in tRNAs that read codons beginning with uridine, leading to the formation of N6-(dimethylallyl)adenosine (i(6)A).</text>
</comment>
<evidence type="ECO:0000256" key="8">
    <source>
        <dbReference type="ARBA" id="ARBA00022842"/>
    </source>
</evidence>
<keyword evidence="7 10" id="KW-0067">ATP-binding</keyword>
<dbReference type="AlphaFoldDB" id="A1ZKB9"/>
<evidence type="ECO:0000256" key="9">
    <source>
        <dbReference type="ARBA" id="ARBA00049563"/>
    </source>
</evidence>
<dbReference type="GO" id="GO:0006400">
    <property type="term" value="P:tRNA modification"/>
    <property type="evidence" value="ECO:0007669"/>
    <property type="project" value="TreeGrafter"/>
</dbReference>
<evidence type="ECO:0000313" key="14">
    <source>
        <dbReference type="EMBL" id="EAY29145.1"/>
    </source>
</evidence>
<evidence type="ECO:0000256" key="6">
    <source>
        <dbReference type="ARBA" id="ARBA00022741"/>
    </source>
</evidence>
<comment type="cofactor">
    <cofactor evidence="1 10">
        <name>Mg(2+)</name>
        <dbReference type="ChEBI" id="CHEBI:18420"/>
    </cofactor>
</comment>
<evidence type="ECO:0000256" key="10">
    <source>
        <dbReference type="HAMAP-Rule" id="MF_00185"/>
    </source>
</evidence>
<feature type="binding site" evidence="10">
    <location>
        <begin position="13"/>
        <end position="20"/>
    </location>
    <ligand>
        <name>ATP</name>
        <dbReference type="ChEBI" id="CHEBI:30616"/>
    </ligand>
</feature>
<feature type="site" description="Interaction with substrate tRNA" evidence="10">
    <location>
        <position position="126"/>
    </location>
</feature>
<dbReference type="GO" id="GO:0005524">
    <property type="term" value="F:ATP binding"/>
    <property type="evidence" value="ECO:0007669"/>
    <property type="project" value="UniProtKB-UniRule"/>
</dbReference>
<name>A1ZKB9_MICM2</name>
<gene>
    <name evidence="10" type="primary">miaA</name>
    <name evidence="14" type="ORF">M23134_02336</name>
</gene>
<evidence type="ECO:0000256" key="3">
    <source>
        <dbReference type="ARBA" id="ARBA00005842"/>
    </source>
</evidence>
<comment type="catalytic activity">
    <reaction evidence="9 10 11">
        <text>adenosine(37) in tRNA + dimethylallyl diphosphate = N(6)-dimethylallyladenosine(37) in tRNA + diphosphate</text>
        <dbReference type="Rhea" id="RHEA:26482"/>
        <dbReference type="Rhea" id="RHEA-COMP:10162"/>
        <dbReference type="Rhea" id="RHEA-COMP:10375"/>
        <dbReference type="ChEBI" id="CHEBI:33019"/>
        <dbReference type="ChEBI" id="CHEBI:57623"/>
        <dbReference type="ChEBI" id="CHEBI:74411"/>
        <dbReference type="ChEBI" id="CHEBI:74415"/>
        <dbReference type="EC" id="2.5.1.75"/>
    </reaction>
</comment>
<feature type="binding site" evidence="10">
    <location>
        <begin position="15"/>
        <end position="20"/>
    </location>
    <ligand>
        <name>substrate</name>
    </ligand>
</feature>
<dbReference type="Gene3D" id="3.40.50.300">
    <property type="entry name" value="P-loop containing nucleotide triphosphate hydrolases"/>
    <property type="match status" value="1"/>
</dbReference>
<dbReference type="HAMAP" id="MF_00185">
    <property type="entry name" value="IPP_trans"/>
    <property type="match status" value="1"/>
</dbReference>
<dbReference type="Proteomes" id="UP000004095">
    <property type="component" value="Unassembled WGS sequence"/>
</dbReference>
<evidence type="ECO:0000313" key="15">
    <source>
        <dbReference type="Proteomes" id="UP000004095"/>
    </source>
</evidence>
<evidence type="ECO:0000256" key="13">
    <source>
        <dbReference type="RuleBase" id="RU003785"/>
    </source>
</evidence>
<comment type="subunit">
    <text evidence="10">Monomer.</text>
</comment>
<dbReference type="Pfam" id="PF01715">
    <property type="entry name" value="IPPT"/>
    <property type="match status" value="1"/>
</dbReference>
<comment type="caution">
    <text evidence="10">Lacks conserved residue(s) required for the propagation of feature annotation.</text>
</comment>
<keyword evidence="4 10" id="KW-0808">Transferase</keyword>
<evidence type="ECO:0000256" key="1">
    <source>
        <dbReference type="ARBA" id="ARBA00001946"/>
    </source>
</evidence>
<dbReference type="EC" id="2.5.1.75" evidence="10"/>
<keyword evidence="8 10" id="KW-0460">Magnesium</keyword>
<dbReference type="eggNOG" id="COG0324">
    <property type="taxonomic scope" value="Bacteria"/>
</dbReference>
<dbReference type="PANTHER" id="PTHR11088:SF60">
    <property type="entry name" value="TRNA DIMETHYLALLYLTRANSFERASE"/>
    <property type="match status" value="1"/>
</dbReference>
<reference evidence="14 15" key="1">
    <citation type="submission" date="2007-01" db="EMBL/GenBank/DDBJ databases">
        <authorList>
            <person name="Haygood M."/>
            <person name="Podell S."/>
            <person name="Anderson C."/>
            <person name="Hopkinson B."/>
            <person name="Roe K."/>
            <person name="Barbeau K."/>
            <person name="Gaasterland T."/>
            <person name="Ferriera S."/>
            <person name="Johnson J."/>
            <person name="Kravitz S."/>
            <person name="Beeson K."/>
            <person name="Sutton G."/>
            <person name="Rogers Y.-H."/>
            <person name="Friedman R."/>
            <person name="Frazier M."/>
            <person name="Venter J.C."/>
        </authorList>
    </citation>
    <scope>NUCLEOTIDE SEQUENCE [LARGE SCALE GENOMIC DNA]</scope>
    <source>
        <strain evidence="14 15">ATCC 23134</strain>
    </source>
</reference>
<organism evidence="14 15">
    <name type="scientific">Microscilla marina ATCC 23134</name>
    <dbReference type="NCBI Taxonomy" id="313606"/>
    <lineage>
        <taxon>Bacteria</taxon>
        <taxon>Pseudomonadati</taxon>
        <taxon>Bacteroidota</taxon>
        <taxon>Cytophagia</taxon>
        <taxon>Cytophagales</taxon>
        <taxon>Microscillaceae</taxon>
        <taxon>Microscilla</taxon>
    </lineage>
</organism>
<dbReference type="SUPFAM" id="SSF52540">
    <property type="entry name" value="P-loop containing nucleoside triphosphate hydrolases"/>
    <property type="match status" value="2"/>
</dbReference>
<dbReference type="EMBL" id="AAWS01000012">
    <property type="protein sequence ID" value="EAY29145.1"/>
    <property type="molecule type" value="Genomic_DNA"/>
</dbReference>
<evidence type="ECO:0000256" key="11">
    <source>
        <dbReference type="RuleBase" id="RU003783"/>
    </source>
</evidence>
<evidence type="ECO:0000256" key="4">
    <source>
        <dbReference type="ARBA" id="ARBA00022679"/>
    </source>
</evidence>
<feature type="region of interest" description="Interaction with substrate tRNA" evidence="10">
    <location>
        <begin position="38"/>
        <end position="41"/>
    </location>
</feature>
<dbReference type="PANTHER" id="PTHR11088">
    <property type="entry name" value="TRNA DIMETHYLALLYLTRANSFERASE"/>
    <property type="match status" value="1"/>
</dbReference>
<dbReference type="InterPro" id="IPR039657">
    <property type="entry name" value="Dimethylallyltransferase"/>
</dbReference>
<dbReference type="RefSeq" id="WP_002696742.1">
    <property type="nucleotide sequence ID" value="NZ_AAWS01000012.1"/>
</dbReference>
<comment type="caution">
    <text evidence="14">The sequence shown here is derived from an EMBL/GenBank/DDBJ whole genome shotgun (WGS) entry which is preliminary data.</text>
</comment>
<dbReference type="OrthoDB" id="9776390at2"/>
<dbReference type="NCBIfam" id="TIGR00174">
    <property type="entry name" value="miaA"/>
    <property type="match status" value="1"/>
</dbReference>
<comment type="similarity">
    <text evidence="3 10 13">Belongs to the IPP transferase family.</text>
</comment>
<keyword evidence="15" id="KW-1185">Reference proteome</keyword>
<dbReference type="InterPro" id="IPR027417">
    <property type="entry name" value="P-loop_NTPase"/>
</dbReference>
<protein>
    <recommendedName>
        <fullName evidence="10">tRNA dimethylallyltransferase</fullName>
        <ecNumber evidence="10">2.5.1.75</ecNumber>
    </recommendedName>
    <alternativeName>
        <fullName evidence="10">Dimethylallyl diphosphate:tRNA dimethylallyltransferase</fullName>
        <shortName evidence="10">DMAPP:tRNA dimethylallyltransferase</shortName>
        <shortName evidence="10">DMATase</shortName>
    </alternativeName>
    <alternativeName>
        <fullName evidence="10">Isopentenyl-diphosphate:tRNA isopentenyltransferase</fullName>
        <shortName evidence="10">IPP transferase</shortName>
        <shortName evidence="10">IPPT</shortName>
        <shortName evidence="10">IPTase</shortName>
    </alternativeName>
</protein>
<evidence type="ECO:0000256" key="5">
    <source>
        <dbReference type="ARBA" id="ARBA00022694"/>
    </source>
</evidence>
<evidence type="ECO:0000256" key="7">
    <source>
        <dbReference type="ARBA" id="ARBA00022840"/>
    </source>
</evidence>
<dbReference type="Gene3D" id="1.10.20.140">
    <property type="match status" value="1"/>
</dbReference>
<accession>A1ZKB9</accession>
<keyword evidence="5 10" id="KW-0819">tRNA processing</keyword>
<dbReference type="InterPro" id="IPR018022">
    <property type="entry name" value="IPT"/>
</dbReference>